<dbReference type="Gramene" id="HORVU.MOREX.r3.4HG0408650.1">
    <property type="protein sequence ID" value="HORVU.MOREX.r3.4HG0408650.1"/>
    <property type="gene ID" value="HORVU.MOREX.r3.4HG0408650"/>
</dbReference>
<feature type="region of interest" description="Disordered" evidence="1">
    <location>
        <begin position="61"/>
        <end position="124"/>
    </location>
</feature>
<dbReference type="AlphaFoldDB" id="A0A8I6XFJ3"/>
<evidence type="ECO:0000313" key="3">
    <source>
        <dbReference type="Proteomes" id="UP000011116"/>
    </source>
</evidence>
<evidence type="ECO:0000313" key="2">
    <source>
        <dbReference type="EnsemblPlants" id="HORVU.MOREX.r3.4HG0408650.1"/>
    </source>
</evidence>
<accession>A0A8I6XFJ3</accession>
<reference evidence="2" key="2">
    <citation type="submission" date="2020-10" db="EMBL/GenBank/DDBJ databases">
        <authorList>
            <person name="Scholz U."/>
            <person name="Mascher M."/>
            <person name="Fiebig A."/>
        </authorList>
    </citation>
    <scope>NUCLEOTIDE SEQUENCE [LARGE SCALE GENOMIC DNA]</scope>
    <source>
        <strain evidence="2">cv. Morex</strain>
    </source>
</reference>
<feature type="compositionally biased region" description="Polar residues" evidence="1">
    <location>
        <begin position="113"/>
        <end position="124"/>
    </location>
</feature>
<sequence>MYQTRIYDPISLEDIGKFDENWILEDDPVLLSVEEIELFRKGCSPNDNDIEINCNMNDDDLVIEDDKDNDMDGSHSQGNDHTNMPTADEGANDGHDDDDDDENNGMDYDAPCGQSTIDWNFQYR</sequence>
<reference evidence="2" key="3">
    <citation type="submission" date="2022-01" db="UniProtKB">
        <authorList>
            <consortium name="EnsemblPlants"/>
        </authorList>
    </citation>
    <scope>IDENTIFICATION</scope>
    <source>
        <strain evidence="2">subsp. vulgare</strain>
    </source>
</reference>
<protein>
    <submittedName>
        <fullName evidence="2">Uncharacterized protein</fullName>
    </submittedName>
</protein>
<organism evidence="2 3">
    <name type="scientific">Hordeum vulgare subsp. vulgare</name>
    <name type="common">Domesticated barley</name>
    <dbReference type="NCBI Taxonomy" id="112509"/>
    <lineage>
        <taxon>Eukaryota</taxon>
        <taxon>Viridiplantae</taxon>
        <taxon>Streptophyta</taxon>
        <taxon>Embryophyta</taxon>
        <taxon>Tracheophyta</taxon>
        <taxon>Spermatophyta</taxon>
        <taxon>Magnoliopsida</taxon>
        <taxon>Liliopsida</taxon>
        <taxon>Poales</taxon>
        <taxon>Poaceae</taxon>
        <taxon>BOP clade</taxon>
        <taxon>Pooideae</taxon>
        <taxon>Triticodae</taxon>
        <taxon>Triticeae</taxon>
        <taxon>Hordeinae</taxon>
        <taxon>Hordeum</taxon>
    </lineage>
</organism>
<feature type="compositionally biased region" description="Polar residues" evidence="1">
    <location>
        <begin position="74"/>
        <end position="85"/>
    </location>
</feature>
<dbReference type="EnsemblPlants" id="HORVU.MOREX.r3.4HG0408650.1">
    <property type="protein sequence ID" value="HORVU.MOREX.r3.4HG0408650.1"/>
    <property type="gene ID" value="HORVU.MOREX.r3.4HG0408650"/>
</dbReference>
<keyword evidence="3" id="KW-1185">Reference proteome</keyword>
<reference evidence="3" key="1">
    <citation type="journal article" date="2012" name="Nature">
        <title>A physical, genetic and functional sequence assembly of the barley genome.</title>
        <authorList>
            <consortium name="The International Barley Genome Sequencing Consortium"/>
            <person name="Mayer K.F."/>
            <person name="Waugh R."/>
            <person name="Brown J.W."/>
            <person name="Schulman A."/>
            <person name="Langridge P."/>
            <person name="Platzer M."/>
            <person name="Fincher G.B."/>
            <person name="Muehlbauer G.J."/>
            <person name="Sato K."/>
            <person name="Close T.J."/>
            <person name="Wise R.P."/>
            <person name="Stein N."/>
        </authorList>
    </citation>
    <scope>NUCLEOTIDE SEQUENCE [LARGE SCALE GENOMIC DNA]</scope>
    <source>
        <strain evidence="3">cv. Morex</strain>
    </source>
</reference>
<name>A0A8I6XFJ3_HORVV</name>
<proteinExistence type="predicted"/>
<evidence type="ECO:0000256" key="1">
    <source>
        <dbReference type="SAM" id="MobiDB-lite"/>
    </source>
</evidence>
<feature type="compositionally biased region" description="Acidic residues" evidence="1">
    <location>
        <begin position="61"/>
        <end position="71"/>
    </location>
</feature>
<dbReference type="Proteomes" id="UP000011116">
    <property type="component" value="Chromosome 4H"/>
</dbReference>
<feature type="compositionally biased region" description="Acidic residues" evidence="1">
    <location>
        <begin position="95"/>
        <end position="104"/>
    </location>
</feature>